<proteinExistence type="predicted"/>
<feature type="region of interest" description="Disordered" evidence="1">
    <location>
        <begin position="53"/>
        <end position="116"/>
    </location>
</feature>
<organism evidence="2 3">
    <name type="scientific">Octopus vulgaris</name>
    <name type="common">Common octopus</name>
    <dbReference type="NCBI Taxonomy" id="6645"/>
    <lineage>
        <taxon>Eukaryota</taxon>
        <taxon>Metazoa</taxon>
        <taxon>Spiralia</taxon>
        <taxon>Lophotrochozoa</taxon>
        <taxon>Mollusca</taxon>
        <taxon>Cephalopoda</taxon>
        <taxon>Coleoidea</taxon>
        <taxon>Octopodiformes</taxon>
        <taxon>Octopoda</taxon>
        <taxon>Incirrata</taxon>
        <taxon>Octopodidae</taxon>
        <taxon>Octopus</taxon>
    </lineage>
</organism>
<protein>
    <submittedName>
        <fullName evidence="2">Uncharacterized protein</fullName>
    </submittedName>
</protein>
<evidence type="ECO:0000313" key="3">
    <source>
        <dbReference type="Proteomes" id="UP001162480"/>
    </source>
</evidence>
<dbReference type="AlphaFoldDB" id="A0AA36BAL5"/>
<feature type="compositionally biased region" description="Basic and acidic residues" evidence="1">
    <location>
        <begin position="53"/>
        <end position="91"/>
    </location>
</feature>
<accession>A0AA36BAL5</accession>
<gene>
    <name evidence="2" type="ORF">OCTVUL_1B004578</name>
</gene>
<reference evidence="2" key="1">
    <citation type="submission" date="2023-08" db="EMBL/GenBank/DDBJ databases">
        <authorList>
            <person name="Alioto T."/>
            <person name="Alioto T."/>
            <person name="Gomez Garrido J."/>
        </authorList>
    </citation>
    <scope>NUCLEOTIDE SEQUENCE</scope>
</reference>
<sequence length="116" mass="13621">MPEKRKGTICTDNNSRSHKIAEVSQRTLIEENRQGPSSSQCHEIKRRGIQETRAMETSEETEVQRNADRLRRQDIREMERPEDSEARRNENRMTTQDTRAMERPGKRDALGNVNRL</sequence>
<keyword evidence="3" id="KW-1185">Reference proteome</keyword>
<feature type="compositionally biased region" description="Basic and acidic residues" evidence="1">
    <location>
        <begin position="99"/>
        <end position="109"/>
    </location>
</feature>
<evidence type="ECO:0000313" key="2">
    <source>
        <dbReference type="EMBL" id="CAI9730905.1"/>
    </source>
</evidence>
<dbReference type="EMBL" id="OX597825">
    <property type="protein sequence ID" value="CAI9730905.1"/>
    <property type="molecule type" value="Genomic_DNA"/>
</dbReference>
<dbReference type="Proteomes" id="UP001162480">
    <property type="component" value="Chromosome 12"/>
</dbReference>
<evidence type="ECO:0000256" key="1">
    <source>
        <dbReference type="SAM" id="MobiDB-lite"/>
    </source>
</evidence>
<name>A0AA36BAL5_OCTVU</name>